<keyword evidence="2" id="KW-1185">Reference proteome</keyword>
<evidence type="ECO:0000313" key="2">
    <source>
        <dbReference type="Proteomes" id="UP000824120"/>
    </source>
</evidence>
<accession>A0A9J6B7P7</accession>
<reference evidence="1 2" key="1">
    <citation type="submission" date="2020-09" db="EMBL/GenBank/DDBJ databases">
        <title>De no assembly of potato wild relative species, Solanum commersonii.</title>
        <authorList>
            <person name="Cho K."/>
        </authorList>
    </citation>
    <scope>NUCLEOTIDE SEQUENCE [LARGE SCALE GENOMIC DNA]</scope>
    <source>
        <strain evidence="1">LZ3.2</strain>
        <tissue evidence="1">Leaf</tissue>
    </source>
</reference>
<dbReference type="OrthoDB" id="1325585at2759"/>
<gene>
    <name evidence="1" type="ORF">H5410_004289</name>
</gene>
<dbReference type="EMBL" id="JACXVP010000001">
    <property type="protein sequence ID" value="KAG5632572.1"/>
    <property type="molecule type" value="Genomic_DNA"/>
</dbReference>
<evidence type="ECO:0000313" key="1">
    <source>
        <dbReference type="EMBL" id="KAG5632572.1"/>
    </source>
</evidence>
<proteinExistence type="predicted"/>
<sequence length="188" mass="21707">MTKGKSKSKTLKEEILDIELHRLEATEETWKLACKFLDHKHSVPEDVAERTVAVVIKNNSKKKQEKGINMIRPLWYLDEHSLVTILKDDVDLFGMYLISENVGKHFIVSSRSPGRTPLTTHSKSYVVGVVAFSNCRMLVEEFPSSTTKKLSKNEGQKRRIASLFWSKSTKKRRSQFCRFSKSDGQRRF</sequence>
<organism evidence="1 2">
    <name type="scientific">Solanum commersonii</name>
    <name type="common">Commerson's wild potato</name>
    <name type="synonym">Commerson's nightshade</name>
    <dbReference type="NCBI Taxonomy" id="4109"/>
    <lineage>
        <taxon>Eukaryota</taxon>
        <taxon>Viridiplantae</taxon>
        <taxon>Streptophyta</taxon>
        <taxon>Embryophyta</taxon>
        <taxon>Tracheophyta</taxon>
        <taxon>Spermatophyta</taxon>
        <taxon>Magnoliopsida</taxon>
        <taxon>eudicotyledons</taxon>
        <taxon>Gunneridae</taxon>
        <taxon>Pentapetalae</taxon>
        <taxon>asterids</taxon>
        <taxon>lamiids</taxon>
        <taxon>Solanales</taxon>
        <taxon>Solanaceae</taxon>
        <taxon>Solanoideae</taxon>
        <taxon>Solaneae</taxon>
        <taxon>Solanum</taxon>
    </lineage>
</organism>
<dbReference type="Proteomes" id="UP000824120">
    <property type="component" value="Chromosome 1"/>
</dbReference>
<comment type="caution">
    <text evidence="1">The sequence shown here is derived from an EMBL/GenBank/DDBJ whole genome shotgun (WGS) entry which is preliminary data.</text>
</comment>
<dbReference type="AlphaFoldDB" id="A0A9J6B7P7"/>
<protein>
    <submittedName>
        <fullName evidence="1">Uncharacterized protein</fullName>
    </submittedName>
</protein>
<name>A0A9J6B7P7_SOLCO</name>